<evidence type="ECO:0008006" key="4">
    <source>
        <dbReference type="Google" id="ProtNLM"/>
    </source>
</evidence>
<evidence type="ECO:0000313" key="3">
    <source>
        <dbReference type="Proteomes" id="UP000321389"/>
    </source>
</evidence>
<dbReference type="EMBL" id="CP042301">
    <property type="protein sequence ID" value="QDZ01675.1"/>
    <property type="molecule type" value="Genomic_DNA"/>
</dbReference>
<dbReference type="KEGG" id="niy:FQ775_15585"/>
<dbReference type="OrthoDB" id="9974291at2"/>
<dbReference type="RefSeq" id="WP_146300316.1">
    <property type="nucleotide sequence ID" value="NZ_CP042301.2"/>
</dbReference>
<dbReference type="Proteomes" id="UP000321389">
    <property type="component" value="Chromosome"/>
</dbReference>
<evidence type="ECO:0000313" key="2">
    <source>
        <dbReference type="EMBL" id="QDZ01675.1"/>
    </source>
</evidence>
<organism evidence="2 3">
    <name type="scientific">Nitratireductor mangrovi</name>
    <dbReference type="NCBI Taxonomy" id="2599600"/>
    <lineage>
        <taxon>Bacteria</taxon>
        <taxon>Pseudomonadati</taxon>
        <taxon>Pseudomonadota</taxon>
        <taxon>Alphaproteobacteria</taxon>
        <taxon>Hyphomicrobiales</taxon>
        <taxon>Phyllobacteriaceae</taxon>
        <taxon>Nitratireductor</taxon>
    </lineage>
</organism>
<keyword evidence="1" id="KW-0732">Signal</keyword>
<gene>
    <name evidence="2" type="ORF">FQ775_15585</name>
</gene>
<evidence type="ECO:0000256" key="1">
    <source>
        <dbReference type="SAM" id="SignalP"/>
    </source>
</evidence>
<protein>
    <recommendedName>
        <fullName evidence="4">DUF680 domain-containing protein</fullName>
    </recommendedName>
</protein>
<keyword evidence="3" id="KW-1185">Reference proteome</keyword>
<proteinExistence type="predicted"/>
<dbReference type="PROSITE" id="PS51257">
    <property type="entry name" value="PROKAR_LIPOPROTEIN"/>
    <property type="match status" value="1"/>
</dbReference>
<feature type="chain" id="PRO_5023130662" description="DUF680 domain-containing protein" evidence="1">
    <location>
        <begin position="21"/>
        <end position="70"/>
    </location>
</feature>
<accession>A0A5B8L162</accession>
<dbReference type="AlphaFoldDB" id="A0A5B8L162"/>
<feature type="signal peptide" evidence="1">
    <location>
        <begin position="1"/>
        <end position="20"/>
    </location>
</feature>
<name>A0A5B8L162_9HYPH</name>
<reference evidence="2" key="1">
    <citation type="submission" date="2020-04" db="EMBL/GenBank/DDBJ databases">
        <title>Nitratireductor sp. nov. isolated from mangrove soil.</title>
        <authorList>
            <person name="Ye Y."/>
        </authorList>
    </citation>
    <scope>NUCLEOTIDE SEQUENCE</scope>
    <source>
        <strain evidence="2">SY7</strain>
    </source>
</reference>
<sequence>MKLALITTAAMALSVAGAYACPMHKSAEADHMTVASIDAEKAPMTTVDKALDTATIVEPAEDVMVEPAED</sequence>